<dbReference type="InterPro" id="IPR011004">
    <property type="entry name" value="Trimer_LpxA-like_sf"/>
</dbReference>
<sequence>MTYRQVTLHPAARIAPNATLVGHVEVAENATILFNACLRGDYGSRIVVGPGSNVQENACLHLDYDRDCVVGAGCTIGHGAVVHGCTLGDNVLVGMGAVVMNGAVIGDNSLVAAGALVTEGMAVPEGSLVVGVPAKVRRALTPEEIEGNREAAAGYAAIGAELVEEGILYAGADVPRDIRTIALK</sequence>
<evidence type="ECO:0000313" key="1">
    <source>
        <dbReference type="EMBL" id="THG38392.1"/>
    </source>
</evidence>
<dbReference type="Proteomes" id="UP000308978">
    <property type="component" value="Unassembled WGS sequence"/>
</dbReference>
<dbReference type="CDD" id="cd04645">
    <property type="entry name" value="LbH_gamma_CA_like"/>
    <property type="match status" value="1"/>
</dbReference>
<comment type="caution">
    <text evidence="1">The sequence shown here is derived from an EMBL/GenBank/DDBJ whole genome shotgun (WGS) entry which is preliminary data.</text>
</comment>
<dbReference type="Gene3D" id="2.160.10.10">
    <property type="entry name" value="Hexapeptide repeat proteins"/>
    <property type="match status" value="1"/>
</dbReference>
<dbReference type="RefSeq" id="WP_016308925.1">
    <property type="nucleotide sequence ID" value="NZ_SSTJ01000002.1"/>
</dbReference>
<protein>
    <submittedName>
        <fullName evidence="1">Gamma carbonic anhydrase family protein</fullName>
    </submittedName>
</protein>
<dbReference type="PANTHER" id="PTHR13061">
    <property type="entry name" value="DYNACTIN SUBUNIT P25"/>
    <property type="match status" value="1"/>
</dbReference>
<accession>A0A4S4G6P3</accession>
<evidence type="ECO:0000313" key="2">
    <source>
        <dbReference type="Proteomes" id="UP000308978"/>
    </source>
</evidence>
<dbReference type="SUPFAM" id="SSF51161">
    <property type="entry name" value="Trimeric LpxA-like enzymes"/>
    <property type="match status" value="1"/>
</dbReference>
<dbReference type="InterPro" id="IPR047324">
    <property type="entry name" value="LbH_gamma_CA-like"/>
</dbReference>
<gene>
    <name evidence="1" type="ORF">E5986_02970</name>
</gene>
<reference evidence="1 2" key="1">
    <citation type="submission" date="2019-04" db="EMBL/GenBank/DDBJ databases">
        <title>Microbes associate with the intestines of laboratory mice.</title>
        <authorList>
            <person name="Navarre W."/>
            <person name="Wong E."/>
            <person name="Huang K.C."/>
            <person name="Tropini C."/>
            <person name="Ng K."/>
            <person name="Yu B."/>
        </authorList>
    </citation>
    <scope>NUCLEOTIDE SEQUENCE [LARGE SCALE GENOMIC DNA]</scope>
    <source>
        <strain evidence="1 2">NM80_B27</strain>
    </source>
</reference>
<organism evidence="1 2">
    <name type="scientific">Adlercreutzia caecimuris</name>
    <dbReference type="NCBI Taxonomy" id="671266"/>
    <lineage>
        <taxon>Bacteria</taxon>
        <taxon>Bacillati</taxon>
        <taxon>Actinomycetota</taxon>
        <taxon>Coriobacteriia</taxon>
        <taxon>Eggerthellales</taxon>
        <taxon>Eggerthellaceae</taxon>
        <taxon>Adlercreutzia</taxon>
    </lineage>
</organism>
<dbReference type="AlphaFoldDB" id="A0A4S4G6P3"/>
<dbReference type="InterPro" id="IPR050484">
    <property type="entry name" value="Transf_Hexapept/Carb_Anhydrase"/>
</dbReference>
<proteinExistence type="predicted"/>
<dbReference type="GeneID" id="82190287"/>
<dbReference type="PANTHER" id="PTHR13061:SF29">
    <property type="entry name" value="GAMMA CARBONIC ANHYDRASE-LIKE 1, MITOCHONDRIAL-RELATED"/>
    <property type="match status" value="1"/>
</dbReference>
<dbReference type="Pfam" id="PF00132">
    <property type="entry name" value="Hexapep"/>
    <property type="match status" value="1"/>
</dbReference>
<name>A0A4S4G6P3_9ACTN</name>
<dbReference type="InterPro" id="IPR001451">
    <property type="entry name" value="Hexapep"/>
</dbReference>
<dbReference type="EMBL" id="SSTJ01000002">
    <property type="protein sequence ID" value="THG38392.1"/>
    <property type="molecule type" value="Genomic_DNA"/>
</dbReference>